<name>A0A2P5SY99_9GAMM</name>
<accession>A0A2P5SY99</accession>
<dbReference type="SUPFAM" id="SSF52540">
    <property type="entry name" value="P-loop containing nucleoside triphosphate hydrolases"/>
    <property type="match status" value="1"/>
</dbReference>
<keyword evidence="5 7" id="KW-0418">Kinase</keyword>
<keyword evidence="4 5" id="KW-0173">Coenzyme A biosynthesis</keyword>
<feature type="binding site" evidence="5">
    <location>
        <begin position="12"/>
        <end position="17"/>
    </location>
    <ligand>
        <name>ATP</name>
        <dbReference type="ChEBI" id="CHEBI:30616"/>
    </ligand>
</feature>
<proteinExistence type="inferred from homology"/>
<sequence>MPYTIALTGGIGSGKSTISNIFARLNINIIDSDVIAHEMVKPGSHVLRIINERYGCSILTKNGTLFRSRLREIIFQNDKERYWLNNLLHPLIDIKTKELKKTVKSPYVIWVAPLLIENKLQHCADRILVVNVNKSIQLKRVQVRDNVPISQLEQIIAIQATQQQRMVFADDIIDNIGTIENTFLQVIKLHNFYLKLAKMKQG</sequence>
<evidence type="ECO:0000256" key="2">
    <source>
        <dbReference type="ARBA" id="ARBA00022741"/>
    </source>
</evidence>
<dbReference type="PROSITE" id="PS51219">
    <property type="entry name" value="DPCK"/>
    <property type="match status" value="1"/>
</dbReference>
<evidence type="ECO:0000256" key="4">
    <source>
        <dbReference type="ARBA" id="ARBA00022993"/>
    </source>
</evidence>
<dbReference type="EC" id="2.7.1.24" evidence="5 6"/>
<evidence type="ECO:0000313" key="7">
    <source>
        <dbReference type="EMBL" id="PPI87317.1"/>
    </source>
</evidence>
<dbReference type="NCBIfam" id="TIGR00152">
    <property type="entry name" value="dephospho-CoA kinase"/>
    <property type="match status" value="1"/>
</dbReference>
<comment type="caution">
    <text evidence="7">The sequence shown here is derived from an EMBL/GenBank/DDBJ whole genome shotgun (WGS) entry which is preliminary data.</text>
</comment>
<keyword evidence="2 5" id="KW-0547">Nucleotide-binding</keyword>
<keyword evidence="5" id="KW-0963">Cytoplasm</keyword>
<evidence type="ECO:0000256" key="3">
    <source>
        <dbReference type="ARBA" id="ARBA00022840"/>
    </source>
</evidence>
<protein>
    <recommendedName>
        <fullName evidence="5 6">Dephospho-CoA kinase</fullName>
        <ecNumber evidence="5 6">2.7.1.24</ecNumber>
    </recommendedName>
    <alternativeName>
        <fullName evidence="5">Dephosphocoenzyme A kinase</fullName>
    </alternativeName>
</protein>
<reference evidence="7 8" key="1">
    <citation type="journal article" date="2018" name="Genome Biol. Evol.">
        <title>Cladogenesis and Genomic Streamlining in Extracellular Endosymbionts of Tropical Stink Bugs.</title>
        <authorList>
            <person name="Otero-Bravo A."/>
            <person name="Goffredi S."/>
            <person name="Sabree Z.L."/>
        </authorList>
    </citation>
    <scope>NUCLEOTIDE SEQUENCE [LARGE SCALE GENOMIC DNA]</scope>
    <source>
        <strain evidence="7 8">SoET</strain>
    </source>
</reference>
<dbReference type="GO" id="GO:0005737">
    <property type="term" value="C:cytoplasm"/>
    <property type="evidence" value="ECO:0007669"/>
    <property type="project" value="UniProtKB-SubCell"/>
</dbReference>
<comment type="catalytic activity">
    <reaction evidence="5">
        <text>3'-dephospho-CoA + ATP = ADP + CoA + H(+)</text>
        <dbReference type="Rhea" id="RHEA:18245"/>
        <dbReference type="ChEBI" id="CHEBI:15378"/>
        <dbReference type="ChEBI" id="CHEBI:30616"/>
        <dbReference type="ChEBI" id="CHEBI:57287"/>
        <dbReference type="ChEBI" id="CHEBI:57328"/>
        <dbReference type="ChEBI" id="CHEBI:456216"/>
        <dbReference type="EC" id="2.7.1.24"/>
    </reaction>
</comment>
<evidence type="ECO:0000256" key="5">
    <source>
        <dbReference type="HAMAP-Rule" id="MF_00376"/>
    </source>
</evidence>
<comment type="subcellular location">
    <subcellularLocation>
        <location evidence="5">Cytoplasm</location>
    </subcellularLocation>
</comment>
<dbReference type="PANTHER" id="PTHR10695:SF46">
    <property type="entry name" value="BIFUNCTIONAL COENZYME A SYNTHASE-RELATED"/>
    <property type="match status" value="1"/>
</dbReference>
<keyword evidence="5" id="KW-0808">Transferase</keyword>
<comment type="similarity">
    <text evidence="1 5">Belongs to the CoaE family.</text>
</comment>
<dbReference type="Gene3D" id="3.40.50.300">
    <property type="entry name" value="P-loop containing nucleotide triphosphate hydrolases"/>
    <property type="match status" value="1"/>
</dbReference>
<dbReference type="OrthoDB" id="9812943at2"/>
<dbReference type="HAMAP" id="MF_00376">
    <property type="entry name" value="Dephospho_CoA_kinase"/>
    <property type="match status" value="1"/>
</dbReference>
<dbReference type="AlphaFoldDB" id="A0A2P5SY99"/>
<dbReference type="UniPathway" id="UPA00241">
    <property type="reaction ID" value="UER00356"/>
</dbReference>
<evidence type="ECO:0000256" key="6">
    <source>
        <dbReference type="NCBIfam" id="TIGR00152"/>
    </source>
</evidence>
<comment type="function">
    <text evidence="5">Catalyzes the phosphorylation of the 3'-hydroxyl group of dephosphocoenzyme A to form coenzyme A.</text>
</comment>
<dbReference type="Pfam" id="PF01121">
    <property type="entry name" value="CoaE"/>
    <property type="match status" value="1"/>
</dbReference>
<keyword evidence="3 5" id="KW-0067">ATP-binding</keyword>
<evidence type="ECO:0000256" key="1">
    <source>
        <dbReference type="ARBA" id="ARBA00009018"/>
    </source>
</evidence>
<dbReference type="GO" id="GO:0005524">
    <property type="term" value="F:ATP binding"/>
    <property type="evidence" value="ECO:0007669"/>
    <property type="project" value="UniProtKB-UniRule"/>
</dbReference>
<organism evidence="7 8">
    <name type="scientific">Candidatus Pantoea edessiphila</name>
    <dbReference type="NCBI Taxonomy" id="2044610"/>
    <lineage>
        <taxon>Bacteria</taxon>
        <taxon>Pseudomonadati</taxon>
        <taxon>Pseudomonadota</taxon>
        <taxon>Gammaproteobacteria</taxon>
        <taxon>Enterobacterales</taxon>
        <taxon>Erwiniaceae</taxon>
        <taxon>Pantoea</taxon>
    </lineage>
</organism>
<dbReference type="InterPro" id="IPR027417">
    <property type="entry name" value="P-loop_NTPase"/>
</dbReference>
<dbReference type="InterPro" id="IPR001977">
    <property type="entry name" value="Depp_CoAkinase"/>
</dbReference>
<gene>
    <name evidence="5" type="primary">coaE</name>
    <name evidence="7" type="ORF">CRV11_01735</name>
</gene>
<dbReference type="GO" id="GO:0015937">
    <property type="term" value="P:coenzyme A biosynthetic process"/>
    <property type="evidence" value="ECO:0007669"/>
    <property type="project" value="UniProtKB-UniRule"/>
</dbReference>
<dbReference type="GO" id="GO:0004140">
    <property type="term" value="F:dephospho-CoA kinase activity"/>
    <property type="evidence" value="ECO:0007669"/>
    <property type="project" value="UniProtKB-UniRule"/>
</dbReference>
<comment type="pathway">
    <text evidence="5">Cofactor biosynthesis; coenzyme A biosynthesis; CoA from (R)-pantothenate: step 5/5.</text>
</comment>
<dbReference type="Proteomes" id="UP000296034">
    <property type="component" value="Unassembled WGS sequence"/>
</dbReference>
<dbReference type="CDD" id="cd02022">
    <property type="entry name" value="DPCK"/>
    <property type="match status" value="1"/>
</dbReference>
<dbReference type="EMBL" id="PDKS01000002">
    <property type="protein sequence ID" value="PPI87317.1"/>
    <property type="molecule type" value="Genomic_DNA"/>
</dbReference>
<evidence type="ECO:0000313" key="8">
    <source>
        <dbReference type="Proteomes" id="UP000296034"/>
    </source>
</evidence>
<dbReference type="PANTHER" id="PTHR10695">
    <property type="entry name" value="DEPHOSPHO-COA KINASE-RELATED"/>
    <property type="match status" value="1"/>
</dbReference>
<dbReference type="RefSeq" id="WP_136131721.1">
    <property type="nucleotide sequence ID" value="NZ_PDKS01000002.1"/>
</dbReference>